<dbReference type="InterPro" id="IPR050515">
    <property type="entry name" value="Beta-lactam/transpept"/>
</dbReference>
<comment type="subcellular location">
    <subcellularLocation>
        <location evidence="1">Membrane</location>
    </subcellularLocation>
</comment>
<evidence type="ECO:0000256" key="4">
    <source>
        <dbReference type="ARBA" id="ARBA00012448"/>
    </source>
</evidence>
<dbReference type="GO" id="GO:0008658">
    <property type="term" value="F:penicillin binding"/>
    <property type="evidence" value="ECO:0007669"/>
    <property type="project" value="InterPro"/>
</dbReference>
<feature type="domain" description="Penicillin-binding protein dimerisation" evidence="8">
    <location>
        <begin position="162"/>
        <end position="327"/>
    </location>
</feature>
<organism evidence="10 11">
    <name type="scientific">Oceanobacillus indicireducens</name>
    <dbReference type="NCBI Taxonomy" id="1004261"/>
    <lineage>
        <taxon>Bacteria</taxon>
        <taxon>Bacillati</taxon>
        <taxon>Bacillota</taxon>
        <taxon>Bacilli</taxon>
        <taxon>Bacillales</taxon>
        <taxon>Bacillaceae</taxon>
        <taxon>Oceanobacillus</taxon>
    </lineage>
</organism>
<feature type="domain" description="Penicillin-binding protein transpeptidase" evidence="7">
    <location>
        <begin position="361"/>
        <end position="662"/>
    </location>
</feature>
<dbReference type="PROSITE" id="PS51257">
    <property type="entry name" value="PROKAR_LIPOPROTEIN"/>
    <property type="match status" value="1"/>
</dbReference>
<dbReference type="InterPro" id="IPR036138">
    <property type="entry name" value="PBP_dimer_sf"/>
</dbReference>
<comment type="caution">
    <text evidence="10">The sequence shown here is derived from an EMBL/GenBank/DDBJ whole genome shotgun (WGS) entry which is preliminary data.</text>
</comment>
<dbReference type="GO" id="GO:0009002">
    <property type="term" value="F:serine-type D-Ala-D-Ala carboxypeptidase activity"/>
    <property type="evidence" value="ECO:0007669"/>
    <property type="project" value="UniProtKB-EC"/>
</dbReference>
<evidence type="ECO:0000313" key="11">
    <source>
        <dbReference type="Proteomes" id="UP000624041"/>
    </source>
</evidence>
<reference evidence="10" key="2">
    <citation type="submission" date="2020-09" db="EMBL/GenBank/DDBJ databases">
        <authorList>
            <person name="Sun Q."/>
            <person name="Ohkuma M."/>
        </authorList>
    </citation>
    <scope>NUCLEOTIDE SEQUENCE</scope>
    <source>
        <strain evidence="10">JCM 17251</strain>
    </source>
</reference>
<dbReference type="PANTHER" id="PTHR30627">
    <property type="entry name" value="PEPTIDOGLYCAN D,D-TRANSPEPTIDASE"/>
    <property type="match status" value="1"/>
</dbReference>
<comment type="pathway">
    <text evidence="2">Cell wall biogenesis; peptidoglycan biosynthesis.</text>
</comment>
<dbReference type="Pfam" id="PF05223">
    <property type="entry name" value="MecA_N"/>
    <property type="match status" value="1"/>
</dbReference>
<evidence type="ECO:0000259" key="9">
    <source>
        <dbReference type="Pfam" id="PF05223"/>
    </source>
</evidence>
<evidence type="ECO:0000256" key="6">
    <source>
        <dbReference type="ARBA" id="ARBA00034000"/>
    </source>
</evidence>
<dbReference type="GO" id="GO:0046677">
    <property type="term" value="P:response to antibiotic"/>
    <property type="evidence" value="ECO:0007669"/>
    <property type="project" value="InterPro"/>
</dbReference>
<dbReference type="Gene3D" id="3.10.450.100">
    <property type="entry name" value="NTF2-like, domain 1"/>
    <property type="match status" value="1"/>
</dbReference>
<dbReference type="InterPro" id="IPR032710">
    <property type="entry name" value="NTF2-like_dom_sf"/>
</dbReference>
<dbReference type="GO" id="GO:0005886">
    <property type="term" value="C:plasma membrane"/>
    <property type="evidence" value="ECO:0007669"/>
    <property type="project" value="TreeGrafter"/>
</dbReference>
<evidence type="ECO:0000313" key="10">
    <source>
        <dbReference type="EMBL" id="GGN53553.1"/>
    </source>
</evidence>
<dbReference type="RefSeq" id="WP_188856288.1">
    <property type="nucleotide sequence ID" value="NZ_BMOS01000005.1"/>
</dbReference>
<dbReference type="Proteomes" id="UP000624041">
    <property type="component" value="Unassembled WGS sequence"/>
</dbReference>
<evidence type="ECO:0000256" key="1">
    <source>
        <dbReference type="ARBA" id="ARBA00004370"/>
    </source>
</evidence>
<dbReference type="SUPFAM" id="SSF54427">
    <property type="entry name" value="NTF2-like"/>
    <property type="match status" value="1"/>
</dbReference>
<dbReference type="PANTHER" id="PTHR30627:SF25">
    <property type="entry name" value="PENICILLIN-BINDING PROTEIN 3"/>
    <property type="match status" value="1"/>
</dbReference>
<dbReference type="InterPro" id="IPR001460">
    <property type="entry name" value="PCN-bd_Tpept"/>
</dbReference>
<dbReference type="SUPFAM" id="SSF56601">
    <property type="entry name" value="beta-lactamase/transpeptidase-like"/>
    <property type="match status" value="1"/>
</dbReference>
<dbReference type="InterPro" id="IPR007887">
    <property type="entry name" value="MecA_N"/>
</dbReference>
<dbReference type="AlphaFoldDB" id="A0A918D025"/>
<dbReference type="SUPFAM" id="SSF56519">
    <property type="entry name" value="Penicillin binding protein dimerisation domain"/>
    <property type="match status" value="1"/>
</dbReference>
<evidence type="ECO:0000259" key="8">
    <source>
        <dbReference type="Pfam" id="PF03717"/>
    </source>
</evidence>
<comment type="catalytic activity">
    <reaction evidence="6">
        <text>Preferential cleavage: (Ac)2-L-Lys-D-Ala-|-D-Ala. Also transpeptidation of peptidyl-alanyl moieties that are N-acyl substituents of D-alanine.</text>
        <dbReference type="EC" id="3.4.16.4"/>
    </reaction>
</comment>
<evidence type="ECO:0000256" key="3">
    <source>
        <dbReference type="ARBA" id="ARBA00007171"/>
    </source>
</evidence>
<accession>A0A918D025</accession>
<gene>
    <name evidence="10" type="primary">pbpC</name>
    <name evidence="10" type="ORF">GCM10007971_10130</name>
</gene>
<name>A0A918D025_9BACI</name>
<protein>
    <recommendedName>
        <fullName evidence="4">serine-type D-Ala-D-Ala carboxypeptidase</fullName>
        <ecNumber evidence="4">3.4.16.4</ecNumber>
    </recommendedName>
</protein>
<comment type="similarity">
    <text evidence="3">Belongs to the transpeptidase family.</text>
</comment>
<dbReference type="Gene3D" id="3.40.710.10">
    <property type="entry name" value="DD-peptidase/beta-lactamase superfamily"/>
    <property type="match status" value="1"/>
</dbReference>
<dbReference type="InterPro" id="IPR012338">
    <property type="entry name" value="Beta-lactam/transpept-like"/>
</dbReference>
<dbReference type="Pfam" id="PF03717">
    <property type="entry name" value="PBP_dimer"/>
    <property type="match status" value="1"/>
</dbReference>
<dbReference type="Gene3D" id="3.30.1390.30">
    <property type="entry name" value="Penicillin-binding protein 2a, domain 3"/>
    <property type="match status" value="1"/>
</dbReference>
<dbReference type="EMBL" id="BMOS01000005">
    <property type="protein sequence ID" value="GGN53553.1"/>
    <property type="molecule type" value="Genomic_DNA"/>
</dbReference>
<evidence type="ECO:0000259" key="7">
    <source>
        <dbReference type="Pfam" id="PF00905"/>
    </source>
</evidence>
<dbReference type="Pfam" id="PF00905">
    <property type="entry name" value="Transpeptidase"/>
    <property type="match status" value="1"/>
</dbReference>
<dbReference type="InterPro" id="IPR005311">
    <property type="entry name" value="PBP_dimer"/>
</dbReference>
<dbReference type="Gene3D" id="3.90.1310.10">
    <property type="entry name" value="Penicillin-binding protein 2a (Domain 2)"/>
    <property type="match status" value="1"/>
</dbReference>
<reference evidence="10" key="1">
    <citation type="journal article" date="2014" name="Int. J. Syst. Evol. Microbiol.">
        <title>Complete genome sequence of Corynebacterium casei LMG S-19264T (=DSM 44701T), isolated from a smear-ripened cheese.</title>
        <authorList>
            <consortium name="US DOE Joint Genome Institute (JGI-PGF)"/>
            <person name="Walter F."/>
            <person name="Albersmeier A."/>
            <person name="Kalinowski J."/>
            <person name="Ruckert C."/>
        </authorList>
    </citation>
    <scope>NUCLEOTIDE SEQUENCE</scope>
    <source>
        <strain evidence="10">JCM 17251</strain>
    </source>
</reference>
<dbReference type="GO" id="GO:0071555">
    <property type="term" value="P:cell wall organization"/>
    <property type="evidence" value="ECO:0007669"/>
    <property type="project" value="TreeGrafter"/>
</dbReference>
<evidence type="ECO:0000256" key="2">
    <source>
        <dbReference type="ARBA" id="ARBA00004752"/>
    </source>
</evidence>
<dbReference type="EC" id="3.4.16.4" evidence="4"/>
<sequence>MKRTFLLIFIVLALVACSKEDDVSPNERFSTFTSYWSEQEFEKLYDMFSKETRSDFSKEDSIERFKKIYEDLSIKDIEITFDELSDEEIQAVKEEEDPSVVLPFTLEMESLAGPISFDYEATLVQEAISEEDDAGLNWFVKWDAGFIHPELQDGGEIGIQSVEPQRGEILDRNQMPLAMNDTVYQIGIKPEDLENREQSIKQIASILNMDEEKINEALDAAWVEDHLFVPITTILPTNEDTYNQLMAIPGVQRKELTGRIYPGGEATGHLVGYIGNVTADFLEKTDSDEYGPNDQVGRRGLEQLYEEQLKGKKGVTVSVRKEDGNEVTIAEKPVENGETIQLTIDINVQEKIFDGYGDNTGTTAAIDPKTGETLALVSAPSFDPNEILYGTSGNTWDKLENDPKQPLLNRFAASFAPGSVLKPITAAAGIHAGTLDPDETFEIEGLQWSKGEEWGNYKVTRVSESNGPVDLRDALLRSDNIYFAMQAVDMGSDVFTEEFKRFGFEEELPYEYPIAGSTLSNSGELTDEVLLANSSYGQGELEMSALHLATAYTMFLNEGNMLKPTLLLEEETGQIWKDELITKEDAKLIDDILRAVVTDGTAQQAKDANVPLAGKTGTVELKLTAEEGGSINSWFVGYPHDSQDILIAMMMEKTEDKPNGYTVEKFVEVINQLYSDQDDQDE</sequence>
<proteinExistence type="inferred from homology"/>
<keyword evidence="11" id="KW-1185">Reference proteome</keyword>
<dbReference type="GO" id="GO:0071972">
    <property type="term" value="F:peptidoglycan L,D-transpeptidase activity"/>
    <property type="evidence" value="ECO:0007669"/>
    <property type="project" value="TreeGrafter"/>
</dbReference>
<evidence type="ECO:0000256" key="5">
    <source>
        <dbReference type="ARBA" id="ARBA00023136"/>
    </source>
</evidence>
<feature type="domain" description="NTF2-like N-terminal transpeptidase" evidence="9">
    <location>
        <begin position="24"/>
        <end position="154"/>
    </location>
</feature>
<keyword evidence="5" id="KW-0472">Membrane</keyword>